<accession>A0ACB0Y381</accession>
<gene>
    <name evidence="1" type="ORF">MENTE1834_LOCUS6731</name>
</gene>
<dbReference type="Proteomes" id="UP001497535">
    <property type="component" value="Unassembled WGS sequence"/>
</dbReference>
<name>A0ACB0Y381_MELEN</name>
<organism evidence="1 2">
    <name type="scientific">Meloidogyne enterolobii</name>
    <name type="common">Root-knot nematode worm</name>
    <name type="synonym">Meloidogyne mayaguensis</name>
    <dbReference type="NCBI Taxonomy" id="390850"/>
    <lineage>
        <taxon>Eukaryota</taxon>
        <taxon>Metazoa</taxon>
        <taxon>Ecdysozoa</taxon>
        <taxon>Nematoda</taxon>
        <taxon>Chromadorea</taxon>
        <taxon>Rhabditida</taxon>
        <taxon>Tylenchina</taxon>
        <taxon>Tylenchomorpha</taxon>
        <taxon>Tylenchoidea</taxon>
        <taxon>Meloidogynidae</taxon>
        <taxon>Meloidogyninae</taxon>
        <taxon>Meloidogyne</taxon>
    </lineage>
</organism>
<evidence type="ECO:0000313" key="2">
    <source>
        <dbReference type="Proteomes" id="UP001497535"/>
    </source>
</evidence>
<comment type="caution">
    <text evidence="1">The sequence shown here is derived from an EMBL/GenBank/DDBJ whole genome shotgun (WGS) entry which is preliminary data.</text>
</comment>
<keyword evidence="2" id="KW-1185">Reference proteome</keyword>
<dbReference type="EMBL" id="CAVMJV010000005">
    <property type="protein sequence ID" value="CAK5028851.1"/>
    <property type="molecule type" value="Genomic_DNA"/>
</dbReference>
<protein>
    <submittedName>
        <fullName evidence="1">Uncharacterized protein</fullName>
    </submittedName>
</protein>
<proteinExistence type="predicted"/>
<sequence>MELHKDIFVFHSHFAFELSFNFHFVVTQPHSTVIHFFNFGLANTIPHFFIDNIYLRCSIDNHFNIHFSKLHSLFNPLFFFYTLQWIEDIQNCAIWST</sequence>
<evidence type="ECO:0000313" key="1">
    <source>
        <dbReference type="EMBL" id="CAK5028851.1"/>
    </source>
</evidence>
<reference evidence="1" key="1">
    <citation type="submission" date="2023-11" db="EMBL/GenBank/DDBJ databases">
        <authorList>
            <person name="Poullet M."/>
        </authorList>
    </citation>
    <scope>NUCLEOTIDE SEQUENCE</scope>
    <source>
        <strain evidence="1">E1834</strain>
    </source>
</reference>